<reference evidence="1 2" key="1">
    <citation type="submission" date="2019-03" db="EMBL/GenBank/DDBJ databases">
        <title>First draft genome of Liparis tanakae, snailfish: a comprehensive survey of snailfish specific genes.</title>
        <authorList>
            <person name="Kim W."/>
            <person name="Song I."/>
            <person name="Jeong J.-H."/>
            <person name="Kim D."/>
            <person name="Kim S."/>
            <person name="Ryu S."/>
            <person name="Song J.Y."/>
            <person name="Lee S.K."/>
        </authorList>
    </citation>
    <scope>NUCLEOTIDE SEQUENCE [LARGE SCALE GENOMIC DNA]</scope>
    <source>
        <tissue evidence="1">Muscle</tissue>
    </source>
</reference>
<organism evidence="1 2">
    <name type="scientific">Liparis tanakae</name>
    <name type="common">Tanaka's snailfish</name>
    <dbReference type="NCBI Taxonomy" id="230148"/>
    <lineage>
        <taxon>Eukaryota</taxon>
        <taxon>Metazoa</taxon>
        <taxon>Chordata</taxon>
        <taxon>Craniata</taxon>
        <taxon>Vertebrata</taxon>
        <taxon>Euteleostomi</taxon>
        <taxon>Actinopterygii</taxon>
        <taxon>Neopterygii</taxon>
        <taxon>Teleostei</taxon>
        <taxon>Neoteleostei</taxon>
        <taxon>Acanthomorphata</taxon>
        <taxon>Eupercaria</taxon>
        <taxon>Perciformes</taxon>
        <taxon>Cottioidei</taxon>
        <taxon>Cottales</taxon>
        <taxon>Liparidae</taxon>
        <taxon>Liparis</taxon>
    </lineage>
</organism>
<dbReference type="Proteomes" id="UP000314294">
    <property type="component" value="Unassembled WGS sequence"/>
</dbReference>
<keyword evidence="2" id="KW-1185">Reference proteome</keyword>
<comment type="caution">
    <text evidence="1">The sequence shown here is derived from an EMBL/GenBank/DDBJ whole genome shotgun (WGS) entry which is preliminary data.</text>
</comment>
<proteinExistence type="predicted"/>
<gene>
    <name evidence="1" type="ORF">EYF80_033879</name>
</gene>
<sequence length="63" mass="6883">MWRLENTKTESSRFAEPCAAGHRSTSPLIPPFSYAGFQASFYLFRSLIAELQLAAALWGCGAG</sequence>
<name>A0A4Z2GRK3_9TELE</name>
<protein>
    <submittedName>
        <fullName evidence="1">Uncharacterized protein</fullName>
    </submittedName>
</protein>
<evidence type="ECO:0000313" key="1">
    <source>
        <dbReference type="EMBL" id="TNN55880.1"/>
    </source>
</evidence>
<accession>A0A4Z2GRK3</accession>
<dbReference type="EMBL" id="SRLO01000443">
    <property type="protein sequence ID" value="TNN55880.1"/>
    <property type="molecule type" value="Genomic_DNA"/>
</dbReference>
<evidence type="ECO:0000313" key="2">
    <source>
        <dbReference type="Proteomes" id="UP000314294"/>
    </source>
</evidence>
<dbReference type="AlphaFoldDB" id="A0A4Z2GRK3"/>